<organism evidence="3 4">
    <name type="scientific">Azomonas macrocytogenes</name>
    <name type="common">Azotobacter macrocytogenes</name>
    <dbReference type="NCBI Taxonomy" id="69962"/>
    <lineage>
        <taxon>Bacteria</taxon>
        <taxon>Pseudomonadati</taxon>
        <taxon>Pseudomonadota</taxon>
        <taxon>Gammaproteobacteria</taxon>
        <taxon>Pseudomonadales</taxon>
        <taxon>Pseudomonadaceae</taxon>
        <taxon>Azomonas</taxon>
    </lineage>
</organism>
<dbReference type="Proteomes" id="UP000549250">
    <property type="component" value="Unassembled WGS sequence"/>
</dbReference>
<keyword evidence="2" id="KW-0732">Signal</keyword>
<accession>A0A839SXN1</accession>
<gene>
    <name evidence="3" type="ORF">FHR87_000481</name>
</gene>
<dbReference type="EMBL" id="JACHXI010000001">
    <property type="protein sequence ID" value="MBB3102121.1"/>
    <property type="molecule type" value="Genomic_DNA"/>
</dbReference>
<name>A0A839SXN1_AZOMA</name>
<keyword evidence="4" id="KW-1185">Reference proteome</keyword>
<evidence type="ECO:0008006" key="5">
    <source>
        <dbReference type="Google" id="ProtNLM"/>
    </source>
</evidence>
<feature type="region of interest" description="Disordered" evidence="1">
    <location>
        <begin position="148"/>
        <end position="182"/>
    </location>
</feature>
<evidence type="ECO:0000256" key="1">
    <source>
        <dbReference type="SAM" id="MobiDB-lite"/>
    </source>
</evidence>
<evidence type="ECO:0000313" key="3">
    <source>
        <dbReference type="EMBL" id="MBB3102121.1"/>
    </source>
</evidence>
<reference evidence="3 4" key="1">
    <citation type="submission" date="2020-08" db="EMBL/GenBank/DDBJ databases">
        <title>Genomic Encyclopedia of Type Strains, Phase III (KMG-III): the genomes of soil and plant-associated and newly described type strains.</title>
        <authorList>
            <person name="Whitman W."/>
        </authorList>
    </citation>
    <scope>NUCLEOTIDE SEQUENCE [LARGE SCALE GENOMIC DNA]</scope>
    <source>
        <strain evidence="3 4">CECT 4462</strain>
    </source>
</reference>
<evidence type="ECO:0000313" key="4">
    <source>
        <dbReference type="Proteomes" id="UP000549250"/>
    </source>
</evidence>
<sequence>MSKPLFLACTCISAILLSACSSDGGGSAKDRQSELDAAITAASAGSGSAATSSSSGAAEPSPEQQSFLENGFLDQDVASMASRMGGDIPNSPRLVRQGSERSSILVDQQYIDVQGEASLNKNVFAQRLLRELQQLNTSNITYVDRRAASSSNNLGNSSSKSGKSGGGSSSTHSSRPSAGQGGAANYRLECTVTAMPATAEHARIQRYAFQVVDNRTHAPIWMGDFDIDAPLKPSETPQAK</sequence>
<evidence type="ECO:0000256" key="2">
    <source>
        <dbReference type="SAM" id="SignalP"/>
    </source>
</evidence>
<dbReference type="PROSITE" id="PS51257">
    <property type="entry name" value="PROKAR_LIPOPROTEIN"/>
    <property type="match status" value="1"/>
</dbReference>
<feature type="signal peptide" evidence="2">
    <location>
        <begin position="1"/>
        <end position="19"/>
    </location>
</feature>
<dbReference type="RefSeq" id="WP_183165076.1">
    <property type="nucleotide sequence ID" value="NZ_JACHXI010000001.1"/>
</dbReference>
<proteinExistence type="predicted"/>
<comment type="caution">
    <text evidence="3">The sequence shown here is derived from an EMBL/GenBank/DDBJ whole genome shotgun (WGS) entry which is preliminary data.</text>
</comment>
<dbReference type="AlphaFoldDB" id="A0A839SXN1"/>
<feature type="compositionally biased region" description="Low complexity" evidence="1">
    <location>
        <begin position="149"/>
        <end position="162"/>
    </location>
</feature>
<feature type="chain" id="PRO_5032427952" description="Lipoprotein" evidence="2">
    <location>
        <begin position="20"/>
        <end position="240"/>
    </location>
</feature>
<protein>
    <recommendedName>
        <fullName evidence="5">Lipoprotein</fullName>
    </recommendedName>
</protein>